<protein>
    <submittedName>
        <fullName evidence="7">O-antigen/teichoic acid export membrane protein</fullName>
    </submittedName>
</protein>
<evidence type="ECO:0000313" key="8">
    <source>
        <dbReference type="Proteomes" id="UP000318141"/>
    </source>
</evidence>
<dbReference type="PANTHER" id="PTHR30250:SF26">
    <property type="entry name" value="PSMA PROTEIN"/>
    <property type="match status" value="1"/>
</dbReference>
<feature type="transmembrane region" description="Helical" evidence="6">
    <location>
        <begin position="344"/>
        <end position="366"/>
    </location>
</feature>
<comment type="caution">
    <text evidence="7">The sequence shown here is derived from an EMBL/GenBank/DDBJ whole genome shotgun (WGS) entry which is preliminary data.</text>
</comment>
<feature type="transmembrane region" description="Helical" evidence="6">
    <location>
        <begin position="12"/>
        <end position="34"/>
    </location>
</feature>
<reference evidence="7 8" key="1">
    <citation type="submission" date="2019-07" db="EMBL/GenBank/DDBJ databases">
        <title>Genome sequencing of lignin-degrading bacterial isolates.</title>
        <authorList>
            <person name="Gladden J."/>
        </authorList>
    </citation>
    <scope>NUCLEOTIDE SEQUENCE [LARGE SCALE GENOMIC DNA]</scope>
    <source>
        <strain evidence="7 8">J11</strain>
    </source>
</reference>
<keyword evidence="3 6" id="KW-0812">Transmembrane</keyword>
<dbReference type="AlphaFoldDB" id="A0A562B4V4"/>
<dbReference type="EMBL" id="VLJN01000049">
    <property type="protein sequence ID" value="TWG80241.1"/>
    <property type="molecule type" value="Genomic_DNA"/>
</dbReference>
<dbReference type="OrthoDB" id="7011692at2"/>
<feature type="transmembrane region" description="Helical" evidence="6">
    <location>
        <begin position="373"/>
        <end position="392"/>
    </location>
</feature>
<keyword evidence="2" id="KW-1003">Cell membrane</keyword>
<gene>
    <name evidence="7" type="ORF">L602_005300000160</name>
</gene>
<dbReference type="Proteomes" id="UP000318141">
    <property type="component" value="Unassembled WGS sequence"/>
</dbReference>
<evidence type="ECO:0000256" key="6">
    <source>
        <dbReference type="SAM" id="Phobius"/>
    </source>
</evidence>
<evidence type="ECO:0000256" key="3">
    <source>
        <dbReference type="ARBA" id="ARBA00022692"/>
    </source>
</evidence>
<evidence type="ECO:0000313" key="7">
    <source>
        <dbReference type="EMBL" id="TWG80241.1"/>
    </source>
</evidence>
<name>A0A562B4V4_9BURK</name>
<feature type="transmembrane region" description="Helical" evidence="6">
    <location>
        <begin position="398"/>
        <end position="416"/>
    </location>
</feature>
<feature type="transmembrane region" description="Helical" evidence="6">
    <location>
        <begin position="245"/>
        <end position="264"/>
    </location>
</feature>
<feature type="transmembrane region" description="Helical" evidence="6">
    <location>
        <begin position="306"/>
        <end position="324"/>
    </location>
</feature>
<dbReference type="GO" id="GO:0005886">
    <property type="term" value="C:plasma membrane"/>
    <property type="evidence" value="ECO:0007669"/>
    <property type="project" value="UniProtKB-SubCell"/>
</dbReference>
<organism evidence="7 8">
    <name type="scientific">Cupriavidus gilardii J11</name>
    <dbReference type="NCBI Taxonomy" id="936133"/>
    <lineage>
        <taxon>Bacteria</taxon>
        <taxon>Pseudomonadati</taxon>
        <taxon>Pseudomonadota</taxon>
        <taxon>Betaproteobacteria</taxon>
        <taxon>Burkholderiales</taxon>
        <taxon>Burkholderiaceae</taxon>
        <taxon>Cupriavidus</taxon>
    </lineage>
</organism>
<evidence type="ECO:0000256" key="2">
    <source>
        <dbReference type="ARBA" id="ARBA00022475"/>
    </source>
</evidence>
<dbReference type="PANTHER" id="PTHR30250">
    <property type="entry name" value="PST FAMILY PREDICTED COLANIC ACID TRANSPORTER"/>
    <property type="match status" value="1"/>
</dbReference>
<accession>A0A562B4V4</accession>
<proteinExistence type="predicted"/>
<comment type="subcellular location">
    <subcellularLocation>
        <location evidence="1">Cell membrane</location>
        <topology evidence="1">Multi-pass membrane protein</topology>
    </subcellularLocation>
</comment>
<evidence type="ECO:0000256" key="4">
    <source>
        <dbReference type="ARBA" id="ARBA00022989"/>
    </source>
</evidence>
<keyword evidence="4 6" id="KW-1133">Transmembrane helix</keyword>
<feature type="transmembrane region" description="Helical" evidence="6">
    <location>
        <begin position="40"/>
        <end position="64"/>
    </location>
</feature>
<evidence type="ECO:0000256" key="5">
    <source>
        <dbReference type="ARBA" id="ARBA00023136"/>
    </source>
</evidence>
<keyword evidence="8" id="KW-1185">Reference proteome</keyword>
<keyword evidence="5 6" id="KW-0472">Membrane</keyword>
<sequence>MDRILRGIGANAFGQGVTILTQLLTVPMFLSAWGPERYGIWLMLIAVPVYLGLADLGFTGVAVNRINMSIAAGDRRGALVCYHSALALLLAIGAAMCAVAVLAGAGLGAMIQQWTGLDRGAATLTMLMIAIQAAGYMLALLSHGVFWSAGRYAEATMWFNLFRLIEFGALALGVMVLHGGYLLLMTLLAASRVLLVIVMYLRMRTLAPWARLSLAMRSRAEVRAMLMPALALNAFPIGNALNMQGMVLCAGFVFGPAFVAYFSAMRTLSRIPYQLGQLISQALSPEIGRLYGQGDAKGLRALFRHALSASVGLASMCGVALYVAGDWICNYWTHGKIAPILPDYGWLLAAAVVNSLWHTAQVMVTATNNHARLSLVFLGANTAGLLVAVIGGKLFGTSMMSLGVLATEVLILLALLPQIQGFARSGMAGALVKG</sequence>
<feature type="transmembrane region" description="Helical" evidence="6">
    <location>
        <begin position="85"/>
        <end position="111"/>
    </location>
</feature>
<dbReference type="InterPro" id="IPR050833">
    <property type="entry name" value="Poly_Biosynth_Transport"/>
</dbReference>
<evidence type="ECO:0000256" key="1">
    <source>
        <dbReference type="ARBA" id="ARBA00004651"/>
    </source>
</evidence>
<feature type="transmembrane region" description="Helical" evidence="6">
    <location>
        <begin position="123"/>
        <end position="146"/>
    </location>
</feature>